<evidence type="ECO:0000313" key="2">
    <source>
        <dbReference type="EMBL" id="KAF6822205.1"/>
    </source>
</evidence>
<feature type="region of interest" description="Disordered" evidence="1">
    <location>
        <begin position="308"/>
        <end position="388"/>
    </location>
</feature>
<gene>
    <name evidence="2" type="ORF">CMUS01_11170</name>
</gene>
<feature type="compositionally biased region" description="Basic and acidic residues" evidence="1">
    <location>
        <begin position="141"/>
        <end position="155"/>
    </location>
</feature>
<sequence length="388" mass="42837">MEASADERFRVPWCFKCASCLIDAHTSAAAVNQDPNFACEKKEGSGEHPTAHTPPASPLEADPATERCRYCSKLNASRSECAGRWVDAAGEPSPLTQEEWDGGPRRIVVLAALARQHNQQQGRPVFGTKARTSSPYRRRREVPGPRSAERPERSGPRRHTFPRGPESELPAVTFHHEQSTTDVARDAEILFHAEVAIASTPGVFFASKTEGPEPDEWVYVKRTEANPKGPYLATIWSFENPQKLLRLYQSHFRASSEAAVPKAHDLGHPIRNDCAGLAVGQWWTRFKARKFTTAPVIVLTTNSFRATTIEPGTHSRPAIPAPDQRPDTGYEVPRHVYSPSHPVANSRAAIPAPAHQPGAGYEAPRHIYSPSYASKAQPDRSSYDPFES</sequence>
<feature type="compositionally biased region" description="Basic and acidic residues" evidence="1">
    <location>
        <begin position="40"/>
        <end position="50"/>
    </location>
</feature>
<dbReference type="EMBL" id="WIGM01000552">
    <property type="protein sequence ID" value="KAF6822205.1"/>
    <property type="molecule type" value="Genomic_DNA"/>
</dbReference>
<dbReference type="AlphaFoldDB" id="A0A8H6K002"/>
<organism evidence="2 3">
    <name type="scientific">Colletotrichum musicola</name>
    <dbReference type="NCBI Taxonomy" id="2175873"/>
    <lineage>
        <taxon>Eukaryota</taxon>
        <taxon>Fungi</taxon>
        <taxon>Dikarya</taxon>
        <taxon>Ascomycota</taxon>
        <taxon>Pezizomycotina</taxon>
        <taxon>Sordariomycetes</taxon>
        <taxon>Hypocreomycetidae</taxon>
        <taxon>Glomerellales</taxon>
        <taxon>Glomerellaceae</taxon>
        <taxon>Colletotrichum</taxon>
        <taxon>Colletotrichum orchidearum species complex</taxon>
    </lineage>
</organism>
<feature type="region of interest" description="Disordered" evidence="1">
    <location>
        <begin position="40"/>
        <end position="62"/>
    </location>
</feature>
<comment type="caution">
    <text evidence="2">The sequence shown here is derived from an EMBL/GenBank/DDBJ whole genome shotgun (WGS) entry which is preliminary data.</text>
</comment>
<proteinExistence type="predicted"/>
<protein>
    <submittedName>
        <fullName evidence="2">Uncharacterized protein</fullName>
    </submittedName>
</protein>
<evidence type="ECO:0000256" key="1">
    <source>
        <dbReference type="SAM" id="MobiDB-lite"/>
    </source>
</evidence>
<feature type="region of interest" description="Disordered" evidence="1">
    <location>
        <begin position="116"/>
        <end position="171"/>
    </location>
</feature>
<evidence type="ECO:0000313" key="3">
    <source>
        <dbReference type="Proteomes" id="UP000639643"/>
    </source>
</evidence>
<dbReference type="Proteomes" id="UP000639643">
    <property type="component" value="Unassembled WGS sequence"/>
</dbReference>
<keyword evidence="3" id="KW-1185">Reference proteome</keyword>
<name>A0A8H6K002_9PEZI</name>
<feature type="compositionally biased region" description="Basic and acidic residues" evidence="1">
    <location>
        <begin position="324"/>
        <end position="334"/>
    </location>
</feature>
<accession>A0A8H6K002</accession>
<reference evidence="2" key="1">
    <citation type="journal article" date="2020" name="Phytopathology">
        <title>Genome Sequence Resources of Colletotrichum truncatum, C. plurivorum, C. musicola, and C. sojae: Four Species Pathogenic to Soybean (Glycine max).</title>
        <authorList>
            <person name="Rogerio F."/>
            <person name="Boufleur T.R."/>
            <person name="Ciampi-Guillardi M."/>
            <person name="Sukno S.A."/>
            <person name="Thon M.R."/>
            <person name="Massola Junior N.S."/>
            <person name="Baroncelli R."/>
        </authorList>
    </citation>
    <scope>NUCLEOTIDE SEQUENCE</scope>
    <source>
        <strain evidence="2">LFN0074</strain>
    </source>
</reference>